<dbReference type="InterPro" id="IPR011026">
    <property type="entry name" value="WAS_C"/>
</dbReference>
<dbReference type="Proteomes" id="UP001162156">
    <property type="component" value="Unassembled WGS sequence"/>
</dbReference>
<dbReference type="Gene3D" id="3.90.810.10">
    <property type="entry name" value="CRIB domain"/>
    <property type="match status" value="1"/>
</dbReference>
<sequence>MFEGQDYIVAFNFASKEEAKNLKIVVSQKIQARRRREEKRSRQINHSQTIPGPTVDFSGFKKSPDPAAKLAKRKRNITKADISTPMDFKHISHVGWNSTSGFDINTDDEELKAFFKKVSYDLPTYIIMC</sequence>
<organism evidence="7 8">
    <name type="scientific">Rhamnusium bicolor</name>
    <dbReference type="NCBI Taxonomy" id="1586634"/>
    <lineage>
        <taxon>Eukaryota</taxon>
        <taxon>Metazoa</taxon>
        <taxon>Ecdysozoa</taxon>
        <taxon>Arthropoda</taxon>
        <taxon>Hexapoda</taxon>
        <taxon>Insecta</taxon>
        <taxon>Pterygota</taxon>
        <taxon>Neoptera</taxon>
        <taxon>Endopterygota</taxon>
        <taxon>Coleoptera</taxon>
        <taxon>Polyphaga</taxon>
        <taxon>Cucujiformia</taxon>
        <taxon>Chrysomeloidea</taxon>
        <taxon>Cerambycidae</taxon>
        <taxon>Lepturinae</taxon>
        <taxon>Rhagiini</taxon>
        <taxon>Rhamnusium</taxon>
    </lineage>
</organism>
<evidence type="ECO:0000259" key="6">
    <source>
        <dbReference type="PROSITE" id="PS50108"/>
    </source>
</evidence>
<dbReference type="EMBL" id="JANEYF010002112">
    <property type="protein sequence ID" value="KAJ8951374.1"/>
    <property type="molecule type" value="Genomic_DNA"/>
</dbReference>
<comment type="subcellular location">
    <subcellularLocation>
        <location evidence="1">Cytoplasm</location>
        <location evidence="1">Cytoskeleton</location>
    </subcellularLocation>
</comment>
<reference evidence="7" key="1">
    <citation type="journal article" date="2023" name="Insect Mol. Biol.">
        <title>Genome sequencing provides insights into the evolution of gene families encoding plant cell wall-degrading enzymes in longhorned beetles.</title>
        <authorList>
            <person name="Shin N.R."/>
            <person name="Okamura Y."/>
            <person name="Kirsch R."/>
            <person name="Pauchet Y."/>
        </authorList>
    </citation>
    <scope>NUCLEOTIDE SEQUENCE</scope>
    <source>
        <strain evidence="7">RBIC_L_NR</strain>
    </source>
</reference>
<keyword evidence="3" id="KW-0597">Phosphoprotein</keyword>
<protein>
    <recommendedName>
        <fullName evidence="6">CRIB domain-containing protein</fullName>
    </recommendedName>
</protein>
<dbReference type="SMART" id="SM00285">
    <property type="entry name" value="PBD"/>
    <property type="match status" value="1"/>
</dbReference>
<evidence type="ECO:0000256" key="1">
    <source>
        <dbReference type="ARBA" id="ARBA00004245"/>
    </source>
</evidence>
<dbReference type="Pfam" id="PF00786">
    <property type="entry name" value="PBD"/>
    <property type="match status" value="1"/>
</dbReference>
<evidence type="ECO:0000256" key="5">
    <source>
        <dbReference type="SAM" id="MobiDB-lite"/>
    </source>
</evidence>
<evidence type="ECO:0000313" key="7">
    <source>
        <dbReference type="EMBL" id="KAJ8951374.1"/>
    </source>
</evidence>
<dbReference type="AlphaFoldDB" id="A0AAV8YJL9"/>
<dbReference type="InterPro" id="IPR011993">
    <property type="entry name" value="PH-like_dom_sf"/>
</dbReference>
<keyword evidence="8" id="KW-1185">Reference proteome</keyword>
<dbReference type="Gene3D" id="2.30.29.30">
    <property type="entry name" value="Pleckstrin-homology domain (PH domain)/Phosphotyrosine-binding domain (PTB)"/>
    <property type="match status" value="1"/>
</dbReference>
<name>A0AAV8YJL9_9CUCU</name>
<feature type="region of interest" description="Disordered" evidence="5">
    <location>
        <begin position="35"/>
        <end position="58"/>
    </location>
</feature>
<dbReference type="PROSITE" id="PS50108">
    <property type="entry name" value="CRIB"/>
    <property type="match status" value="1"/>
</dbReference>
<evidence type="ECO:0000313" key="8">
    <source>
        <dbReference type="Proteomes" id="UP001162156"/>
    </source>
</evidence>
<evidence type="ECO:0000256" key="2">
    <source>
        <dbReference type="ARBA" id="ARBA00022490"/>
    </source>
</evidence>
<keyword evidence="4" id="KW-0206">Cytoskeleton</keyword>
<keyword evidence="2" id="KW-0963">Cytoplasm</keyword>
<feature type="domain" description="CRIB" evidence="6">
    <location>
        <begin position="82"/>
        <end position="95"/>
    </location>
</feature>
<evidence type="ECO:0000256" key="4">
    <source>
        <dbReference type="ARBA" id="ARBA00023212"/>
    </source>
</evidence>
<gene>
    <name evidence="7" type="ORF">NQ314_007686</name>
</gene>
<dbReference type="GO" id="GO:0005856">
    <property type="term" value="C:cytoskeleton"/>
    <property type="evidence" value="ECO:0007669"/>
    <property type="project" value="UniProtKB-SubCell"/>
</dbReference>
<dbReference type="CDD" id="cd00132">
    <property type="entry name" value="CRIB"/>
    <property type="match status" value="1"/>
</dbReference>
<proteinExistence type="predicted"/>
<comment type="caution">
    <text evidence="7">The sequence shown here is derived from an EMBL/GenBank/DDBJ whole genome shotgun (WGS) entry which is preliminary data.</text>
</comment>
<dbReference type="SUPFAM" id="SSF47912">
    <property type="entry name" value="Wiscott-Aldrich syndrome protein, WASP, C-terminal domain"/>
    <property type="match status" value="1"/>
</dbReference>
<dbReference type="InterPro" id="IPR000095">
    <property type="entry name" value="CRIB_dom"/>
</dbReference>
<evidence type="ECO:0000256" key="3">
    <source>
        <dbReference type="ARBA" id="ARBA00022553"/>
    </source>
</evidence>
<accession>A0AAV8YJL9</accession>
<dbReference type="InterPro" id="IPR036936">
    <property type="entry name" value="CRIB_dom_sf"/>
</dbReference>
<dbReference type="GO" id="GO:0007015">
    <property type="term" value="P:actin filament organization"/>
    <property type="evidence" value="ECO:0007669"/>
    <property type="project" value="InterPro"/>
</dbReference>